<evidence type="ECO:0000256" key="5">
    <source>
        <dbReference type="ARBA" id="ARBA00023004"/>
    </source>
</evidence>
<dbReference type="SMART" id="SM00729">
    <property type="entry name" value="Elp3"/>
    <property type="match status" value="1"/>
</dbReference>
<sequence>MFKYVFGPVPSRRFGRSLGVNVVPLKYCNWNCVYCQLGRTSYFINEEQEFFSYVEIEKEIEEATKIYEYDYLTFIGDGEPTLYKDLDKLIEFGKKIQDKKVAVFTNGARLKFDHVRSYMSLADVVKVSIDAGDERTFRIVDRPYRDIKFQDLIDGIKKFREKFNGEIWAEVMLVKKVNDNDVELENIGKALSYVSPDKVHVMVPTRPPAESWALSPSSENIIKAANIFSKYIDKNKIYVIDYIERGQFYVDKSSPKEGILNILKIQPMTEEEVLNLCKVYNISIDDILSTVKEVVFNGVKYYVY</sequence>
<evidence type="ECO:0000313" key="8">
    <source>
        <dbReference type="EMBL" id="ARM75590.1"/>
    </source>
</evidence>
<keyword evidence="9" id="KW-1185">Reference proteome</keyword>
<feature type="domain" description="Radical SAM core" evidence="7">
    <location>
        <begin position="12"/>
        <end position="241"/>
    </location>
</feature>
<dbReference type="GO" id="GO:0046872">
    <property type="term" value="F:metal ion binding"/>
    <property type="evidence" value="ECO:0007669"/>
    <property type="project" value="UniProtKB-KW"/>
</dbReference>
<dbReference type="OrthoDB" id="17974at2157"/>
<proteinExistence type="predicted"/>
<evidence type="ECO:0000313" key="9">
    <source>
        <dbReference type="Proteomes" id="UP000193404"/>
    </source>
</evidence>
<dbReference type="Pfam" id="PF04055">
    <property type="entry name" value="Radical_SAM"/>
    <property type="match status" value="1"/>
</dbReference>
<keyword evidence="5" id="KW-0408">Iron</keyword>
<dbReference type="AlphaFoldDB" id="A0A1W6JZE9"/>
<dbReference type="InterPro" id="IPR013785">
    <property type="entry name" value="Aldolase_TIM"/>
</dbReference>
<dbReference type="SFLD" id="SFLDG01067">
    <property type="entry name" value="SPASM/twitch_domain_containing"/>
    <property type="match status" value="1"/>
</dbReference>
<dbReference type="KEGG" id="aman:B6F84_05755"/>
<evidence type="ECO:0000259" key="7">
    <source>
        <dbReference type="PROSITE" id="PS51918"/>
    </source>
</evidence>
<dbReference type="CDD" id="cd01335">
    <property type="entry name" value="Radical_SAM"/>
    <property type="match status" value="1"/>
</dbReference>
<evidence type="ECO:0000256" key="6">
    <source>
        <dbReference type="ARBA" id="ARBA00023014"/>
    </source>
</evidence>
<dbReference type="PANTHER" id="PTHR43787">
    <property type="entry name" value="FEMO COFACTOR BIOSYNTHESIS PROTEIN NIFB-RELATED"/>
    <property type="match status" value="1"/>
</dbReference>
<evidence type="ECO:0000256" key="3">
    <source>
        <dbReference type="ARBA" id="ARBA00022691"/>
    </source>
</evidence>
<keyword evidence="3" id="KW-0949">S-adenosyl-L-methionine</keyword>
<evidence type="ECO:0000256" key="4">
    <source>
        <dbReference type="ARBA" id="ARBA00022723"/>
    </source>
</evidence>
<evidence type="ECO:0000256" key="2">
    <source>
        <dbReference type="ARBA" id="ARBA00022485"/>
    </source>
</evidence>
<dbReference type="InterPro" id="IPR007197">
    <property type="entry name" value="rSAM"/>
</dbReference>
<dbReference type="EMBL" id="CP020477">
    <property type="protein sequence ID" value="ARM75590.1"/>
    <property type="molecule type" value="Genomic_DNA"/>
</dbReference>
<dbReference type="SUPFAM" id="SSF102114">
    <property type="entry name" value="Radical SAM enzymes"/>
    <property type="match status" value="1"/>
</dbReference>
<dbReference type="InterPro" id="IPR040084">
    <property type="entry name" value="GTPase_Obg"/>
</dbReference>
<dbReference type="InterPro" id="IPR058240">
    <property type="entry name" value="rSAM_sf"/>
</dbReference>
<dbReference type="InterPro" id="IPR006638">
    <property type="entry name" value="Elp3/MiaA/NifB-like_rSAM"/>
</dbReference>
<gene>
    <name evidence="8" type="ORF">B6F84_05755</name>
</gene>
<organism evidence="8 9">
    <name type="scientific">Acidianus manzaensis</name>
    <dbReference type="NCBI Taxonomy" id="282676"/>
    <lineage>
        <taxon>Archaea</taxon>
        <taxon>Thermoproteota</taxon>
        <taxon>Thermoprotei</taxon>
        <taxon>Sulfolobales</taxon>
        <taxon>Sulfolobaceae</taxon>
        <taxon>Acidianus</taxon>
    </lineage>
</organism>
<dbReference type="SFLD" id="SFLDS00029">
    <property type="entry name" value="Radical_SAM"/>
    <property type="match status" value="1"/>
</dbReference>
<keyword evidence="2" id="KW-0004">4Fe-4S</keyword>
<dbReference type="PANTHER" id="PTHR43787:SF11">
    <property type="entry name" value="UPF0026 PROTEIN SLR1464"/>
    <property type="match status" value="1"/>
</dbReference>
<comment type="cofactor">
    <cofactor evidence="1">
        <name>[4Fe-4S] cluster</name>
        <dbReference type="ChEBI" id="CHEBI:49883"/>
    </cofactor>
</comment>
<reference evidence="8 9" key="1">
    <citation type="submission" date="2017-03" db="EMBL/GenBank/DDBJ databases">
        <title>Sulfur activation and transportation mechanism of thermophilic Archaea Acidianus manzaensis YN-25.</title>
        <authorList>
            <person name="Ma Y."/>
            <person name="Yang Y."/>
            <person name="Xia J."/>
        </authorList>
    </citation>
    <scope>NUCLEOTIDE SEQUENCE [LARGE SCALE GENOMIC DNA]</scope>
    <source>
        <strain evidence="8 9">YN-25</strain>
    </source>
</reference>
<dbReference type="RefSeq" id="WP_148691361.1">
    <property type="nucleotide sequence ID" value="NZ_CP020477.1"/>
</dbReference>
<dbReference type="STRING" id="282676.B6F84_05755"/>
<dbReference type="SFLD" id="SFLDG01083">
    <property type="entry name" value="Uncharacterised_Radical_SAM_Su"/>
    <property type="match status" value="1"/>
</dbReference>
<dbReference type="GeneID" id="41590405"/>
<keyword evidence="6" id="KW-0411">Iron-sulfur</keyword>
<protein>
    <submittedName>
        <fullName evidence="8">Radical SAM protein</fullName>
    </submittedName>
</protein>
<name>A0A1W6JZE9_9CREN</name>
<keyword evidence="4" id="KW-0479">Metal-binding</keyword>
<accession>A0A1W6JZE9</accession>
<dbReference type="Proteomes" id="UP000193404">
    <property type="component" value="Chromosome"/>
</dbReference>
<evidence type="ECO:0000256" key="1">
    <source>
        <dbReference type="ARBA" id="ARBA00001966"/>
    </source>
</evidence>
<dbReference type="PROSITE" id="PS51918">
    <property type="entry name" value="RADICAL_SAM"/>
    <property type="match status" value="1"/>
</dbReference>
<dbReference type="GO" id="GO:0051539">
    <property type="term" value="F:4 iron, 4 sulfur cluster binding"/>
    <property type="evidence" value="ECO:0007669"/>
    <property type="project" value="UniProtKB-KW"/>
</dbReference>
<dbReference type="Gene3D" id="3.20.20.70">
    <property type="entry name" value="Aldolase class I"/>
    <property type="match status" value="1"/>
</dbReference>
<dbReference type="GO" id="GO:0003824">
    <property type="term" value="F:catalytic activity"/>
    <property type="evidence" value="ECO:0007669"/>
    <property type="project" value="InterPro"/>
</dbReference>